<dbReference type="Gene3D" id="3.80.10.10">
    <property type="entry name" value="Ribonuclease Inhibitor"/>
    <property type="match status" value="2"/>
</dbReference>
<evidence type="ECO:0000256" key="4">
    <source>
        <dbReference type="ARBA" id="ARBA00022729"/>
    </source>
</evidence>
<keyword evidence="10 12" id="KW-0687">Ribonucleoprotein</keyword>
<gene>
    <name evidence="15" type="ORF">VNO77_21178</name>
</gene>
<dbReference type="Gene3D" id="1.10.10.250">
    <property type="entry name" value="Ribosomal protein L11, C-terminal domain"/>
    <property type="match status" value="1"/>
</dbReference>
<evidence type="ECO:0000259" key="13">
    <source>
        <dbReference type="Pfam" id="PF00298"/>
    </source>
</evidence>
<keyword evidence="4" id="KW-0732">Signal</keyword>
<dbReference type="Pfam" id="PF13855">
    <property type="entry name" value="LRR_8"/>
    <property type="match status" value="1"/>
</dbReference>
<protein>
    <recommendedName>
        <fullName evidence="11">Large ribosomal subunit protein uL11m</fullName>
    </recommendedName>
</protein>
<keyword evidence="7" id="KW-0472">Membrane</keyword>
<dbReference type="InterPro" id="IPR051716">
    <property type="entry name" value="Plant_RL_S/T_kinase"/>
</dbReference>
<keyword evidence="3" id="KW-0433">Leucine-rich repeat</keyword>
<dbReference type="InterPro" id="IPR032675">
    <property type="entry name" value="LRR_dom_sf"/>
</dbReference>
<accession>A0AAN9QLV5</accession>
<dbReference type="SUPFAM" id="SSF52058">
    <property type="entry name" value="L domain-like"/>
    <property type="match status" value="1"/>
</dbReference>
<dbReference type="Proteomes" id="UP001367508">
    <property type="component" value="Unassembled WGS sequence"/>
</dbReference>
<dbReference type="InterPro" id="IPR036796">
    <property type="entry name" value="Ribosomal_uL11_N_sf"/>
</dbReference>
<evidence type="ECO:0000256" key="1">
    <source>
        <dbReference type="ARBA" id="ARBA00004479"/>
    </source>
</evidence>
<feature type="domain" description="Large ribosomal subunit protein uL11 N-terminal" evidence="14">
    <location>
        <begin position="11"/>
        <end position="69"/>
    </location>
</feature>
<dbReference type="GO" id="GO:0003735">
    <property type="term" value="F:structural constituent of ribosome"/>
    <property type="evidence" value="ECO:0007669"/>
    <property type="project" value="InterPro"/>
</dbReference>
<evidence type="ECO:0000256" key="11">
    <source>
        <dbReference type="ARBA" id="ARBA00040104"/>
    </source>
</evidence>
<dbReference type="Pfam" id="PF03946">
    <property type="entry name" value="Ribosomal_L11_N"/>
    <property type="match status" value="1"/>
</dbReference>
<dbReference type="CDD" id="cd00349">
    <property type="entry name" value="Ribosomal_L11"/>
    <property type="match status" value="1"/>
</dbReference>
<dbReference type="EMBL" id="JAYMYQ010000004">
    <property type="protein sequence ID" value="KAK7340474.1"/>
    <property type="molecule type" value="Genomic_DNA"/>
</dbReference>
<keyword evidence="5" id="KW-0677">Repeat</keyword>
<keyword evidence="6 12" id="KW-0689">Ribosomal protein</keyword>
<evidence type="ECO:0000256" key="8">
    <source>
        <dbReference type="ARBA" id="ARBA00023170"/>
    </source>
</evidence>
<evidence type="ECO:0000256" key="12">
    <source>
        <dbReference type="RuleBase" id="RU003978"/>
    </source>
</evidence>
<dbReference type="InterPro" id="IPR020784">
    <property type="entry name" value="Ribosomal_uL11_N"/>
</dbReference>
<dbReference type="InterPro" id="IPR001611">
    <property type="entry name" value="Leu-rich_rpt"/>
</dbReference>
<dbReference type="Pfam" id="PF00298">
    <property type="entry name" value="Ribosomal_L11"/>
    <property type="match status" value="1"/>
</dbReference>
<dbReference type="HAMAP" id="MF_00736">
    <property type="entry name" value="Ribosomal_uL11"/>
    <property type="match status" value="1"/>
</dbReference>
<evidence type="ECO:0000256" key="2">
    <source>
        <dbReference type="ARBA" id="ARBA00010537"/>
    </source>
</evidence>
<evidence type="ECO:0000256" key="7">
    <source>
        <dbReference type="ARBA" id="ARBA00023136"/>
    </source>
</evidence>
<dbReference type="AlphaFoldDB" id="A0AAN9QLV5"/>
<dbReference type="Gene3D" id="3.30.1550.10">
    <property type="entry name" value="Ribosomal protein L11/L12, N-terminal domain"/>
    <property type="match status" value="1"/>
</dbReference>
<organism evidence="15 16">
    <name type="scientific">Canavalia gladiata</name>
    <name type="common">Sword bean</name>
    <name type="synonym">Dolichos gladiatus</name>
    <dbReference type="NCBI Taxonomy" id="3824"/>
    <lineage>
        <taxon>Eukaryota</taxon>
        <taxon>Viridiplantae</taxon>
        <taxon>Streptophyta</taxon>
        <taxon>Embryophyta</taxon>
        <taxon>Tracheophyta</taxon>
        <taxon>Spermatophyta</taxon>
        <taxon>Magnoliopsida</taxon>
        <taxon>eudicotyledons</taxon>
        <taxon>Gunneridae</taxon>
        <taxon>Pentapetalae</taxon>
        <taxon>rosids</taxon>
        <taxon>fabids</taxon>
        <taxon>Fabales</taxon>
        <taxon>Fabaceae</taxon>
        <taxon>Papilionoideae</taxon>
        <taxon>50 kb inversion clade</taxon>
        <taxon>NPAAA clade</taxon>
        <taxon>indigoferoid/millettioid clade</taxon>
        <taxon>Phaseoleae</taxon>
        <taxon>Canavalia</taxon>
    </lineage>
</organism>
<proteinExistence type="inferred from homology"/>
<dbReference type="FunFam" id="3.80.10.10:FF:000041">
    <property type="entry name" value="LRR receptor-like serine/threonine-protein kinase ERECTA"/>
    <property type="match status" value="1"/>
</dbReference>
<sequence>MSAPKAVAATIRLTVPVGGARPAPPVGPALGQYRLNLMAFCKDFNARTQKYKSDTPMAVTITAFRDNTFDFTVKSPSVSWYLKKAAGVESGSSRPGHVTASSLSIRHVYEIAKVKQSDPYLQNMPLESISKSIIGTANTMGIKIVWLIIGVRSCVCTIAASTGAGVGCYNTITCNGAGSITGIFYEFSSSYIGQIQFAKLNLSVFQHLERLQVTGLELEGRSHQKLLSSNSIGGTLPILLTNLTRLELIVISYNTLAGSLPSSLHQLINLRELRLNNNSINGTLPVSLKNLTQLGVLHISSNQLHGSIPSNLHQLTNLQELCLDNNAISGNLVPLAVGGLAQLTTINLSHNLIYGEIPPIIANLPKLKLSDLSYNNLTGMVPLHIVDIVYIDISYNYLKGPIANGFPPDALIGNKNLSYTMVVSKKCDVYSFEVVALETLVGRHPKEILSSLQSACTHGLTLCEVLDQRLP</sequence>
<dbReference type="GO" id="GO:0006412">
    <property type="term" value="P:translation"/>
    <property type="evidence" value="ECO:0007669"/>
    <property type="project" value="InterPro"/>
</dbReference>
<dbReference type="PANTHER" id="PTHR48053:SF126">
    <property type="entry name" value="MDIS1-INTERACTING RECEPTOR LIKE KINASE 2-LIKE ISOFORM X1"/>
    <property type="match status" value="1"/>
</dbReference>
<dbReference type="SUPFAM" id="SSF46906">
    <property type="entry name" value="Ribosomal protein L11, C-terminal domain"/>
    <property type="match status" value="1"/>
</dbReference>
<dbReference type="FunFam" id="3.30.1550.10:FF:000005">
    <property type="entry name" value="50S ribosomal protein L11"/>
    <property type="match status" value="1"/>
</dbReference>
<comment type="subcellular location">
    <subcellularLocation>
        <location evidence="1">Membrane</location>
        <topology evidence="1">Single-pass type I membrane protein</topology>
    </subcellularLocation>
</comment>
<evidence type="ECO:0000259" key="14">
    <source>
        <dbReference type="Pfam" id="PF03946"/>
    </source>
</evidence>
<dbReference type="InterPro" id="IPR000911">
    <property type="entry name" value="Ribosomal_uL11"/>
</dbReference>
<keyword evidence="9" id="KW-0325">Glycoprotein</keyword>
<comment type="caution">
    <text evidence="15">The sequence shown here is derived from an EMBL/GenBank/DDBJ whole genome shotgun (WGS) entry which is preliminary data.</text>
</comment>
<dbReference type="GO" id="GO:0016020">
    <property type="term" value="C:membrane"/>
    <property type="evidence" value="ECO:0007669"/>
    <property type="project" value="UniProtKB-SubCell"/>
</dbReference>
<dbReference type="NCBIfam" id="TIGR01632">
    <property type="entry name" value="L11_bact"/>
    <property type="match status" value="1"/>
</dbReference>
<reference evidence="15 16" key="1">
    <citation type="submission" date="2024-01" db="EMBL/GenBank/DDBJ databases">
        <title>The genomes of 5 underutilized Papilionoideae crops provide insights into root nodulation and disease resistanc.</title>
        <authorList>
            <person name="Jiang F."/>
        </authorList>
    </citation>
    <scope>NUCLEOTIDE SEQUENCE [LARGE SCALE GENOMIC DNA]</scope>
    <source>
        <strain evidence="15">LVBAO_FW01</strain>
        <tissue evidence="15">Leaves</tissue>
    </source>
</reference>
<dbReference type="InterPro" id="IPR006519">
    <property type="entry name" value="Ribosomal_uL11_bac-typ"/>
</dbReference>
<feature type="domain" description="Large ribosomal subunit protein uL11 C-terminal" evidence="13">
    <location>
        <begin position="74"/>
        <end position="144"/>
    </location>
</feature>
<comment type="similarity">
    <text evidence="2 12">Belongs to the universal ribosomal protein uL11 family.</text>
</comment>
<dbReference type="FunFam" id="1.10.10.250:FF:000003">
    <property type="entry name" value="Mitochondrial ribosomal protein L11"/>
    <property type="match status" value="1"/>
</dbReference>
<evidence type="ECO:0000256" key="10">
    <source>
        <dbReference type="ARBA" id="ARBA00023274"/>
    </source>
</evidence>
<evidence type="ECO:0000313" key="16">
    <source>
        <dbReference type="Proteomes" id="UP001367508"/>
    </source>
</evidence>
<evidence type="ECO:0000313" key="15">
    <source>
        <dbReference type="EMBL" id="KAK7340474.1"/>
    </source>
</evidence>
<evidence type="ECO:0000256" key="3">
    <source>
        <dbReference type="ARBA" id="ARBA00022614"/>
    </source>
</evidence>
<dbReference type="GO" id="GO:1990904">
    <property type="term" value="C:ribonucleoprotein complex"/>
    <property type="evidence" value="ECO:0007669"/>
    <property type="project" value="UniProtKB-KW"/>
</dbReference>
<keyword evidence="8" id="KW-0675">Receptor</keyword>
<dbReference type="InterPro" id="IPR036769">
    <property type="entry name" value="Ribosomal_uL11_C_sf"/>
</dbReference>
<evidence type="ECO:0000256" key="5">
    <source>
        <dbReference type="ARBA" id="ARBA00022737"/>
    </source>
</evidence>
<dbReference type="InterPro" id="IPR020783">
    <property type="entry name" value="Ribosomal_uL11_C"/>
</dbReference>
<name>A0AAN9QLV5_CANGL</name>
<dbReference type="PANTHER" id="PTHR48053">
    <property type="entry name" value="LEUCINE RICH REPEAT FAMILY PROTEIN, EXPRESSED"/>
    <property type="match status" value="1"/>
</dbReference>
<keyword evidence="16" id="KW-1185">Reference proteome</keyword>
<dbReference type="SUPFAM" id="SSF54747">
    <property type="entry name" value="Ribosomal L11/L12e N-terminal domain"/>
    <property type="match status" value="1"/>
</dbReference>
<dbReference type="GO" id="GO:0005840">
    <property type="term" value="C:ribosome"/>
    <property type="evidence" value="ECO:0007669"/>
    <property type="project" value="UniProtKB-KW"/>
</dbReference>
<evidence type="ECO:0000256" key="6">
    <source>
        <dbReference type="ARBA" id="ARBA00022980"/>
    </source>
</evidence>
<dbReference type="SMART" id="SM00649">
    <property type="entry name" value="RL11"/>
    <property type="match status" value="1"/>
</dbReference>
<dbReference type="Pfam" id="PF00560">
    <property type="entry name" value="LRR_1"/>
    <property type="match status" value="1"/>
</dbReference>
<evidence type="ECO:0000256" key="9">
    <source>
        <dbReference type="ARBA" id="ARBA00023180"/>
    </source>
</evidence>